<organism evidence="2">
    <name type="scientific">marine sediment metagenome</name>
    <dbReference type="NCBI Taxonomy" id="412755"/>
    <lineage>
        <taxon>unclassified sequences</taxon>
        <taxon>metagenomes</taxon>
        <taxon>ecological metagenomes</taxon>
    </lineage>
</organism>
<keyword evidence="1" id="KW-1133">Transmembrane helix</keyword>
<keyword evidence="1" id="KW-0472">Membrane</keyword>
<accession>X1V4P5</accession>
<evidence type="ECO:0000256" key="1">
    <source>
        <dbReference type="SAM" id="Phobius"/>
    </source>
</evidence>
<comment type="caution">
    <text evidence="2">The sequence shown here is derived from an EMBL/GenBank/DDBJ whole genome shotgun (WGS) entry which is preliminary data.</text>
</comment>
<evidence type="ECO:0000313" key="2">
    <source>
        <dbReference type="EMBL" id="GAJ24763.1"/>
    </source>
</evidence>
<name>X1V4P5_9ZZZZ</name>
<keyword evidence="1" id="KW-0812">Transmembrane</keyword>
<protein>
    <recommendedName>
        <fullName evidence="3">DUF1385 domain-containing protein</fullName>
    </recommendedName>
</protein>
<dbReference type="AlphaFoldDB" id="X1V4P5"/>
<evidence type="ECO:0008006" key="3">
    <source>
        <dbReference type="Google" id="ProtNLM"/>
    </source>
</evidence>
<feature type="transmembrane region" description="Helical" evidence="1">
    <location>
        <begin position="97"/>
        <end position="115"/>
    </location>
</feature>
<proteinExistence type="predicted"/>
<feature type="non-terminal residue" evidence="2">
    <location>
        <position position="1"/>
    </location>
</feature>
<feature type="transmembrane region" description="Helical" evidence="1">
    <location>
        <begin position="72"/>
        <end position="91"/>
    </location>
</feature>
<dbReference type="PANTHER" id="PTHR42867">
    <property type="entry name" value="MEMBRANE PROTEIN-RELATED"/>
    <property type="match status" value="1"/>
</dbReference>
<dbReference type="Pfam" id="PF07136">
    <property type="entry name" value="DUF1385"/>
    <property type="match status" value="1"/>
</dbReference>
<dbReference type="InterPro" id="IPR010787">
    <property type="entry name" value="DUF1385"/>
</dbReference>
<reference evidence="2" key="1">
    <citation type="journal article" date="2014" name="Front. Microbiol.">
        <title>High frequency of phylogenetically diverse reductive dehalogenase-homologous genes in deep subseafloor sedimentary metagenomes.</title>
        <authorList>
            <person name="Kawai M."/>
            <person name="Futagami T."/>
            <person name="Toyoda A."/>
            <person name="Takaki Y."/>
            <person name="Nishi S."/>
            <person name="Hori S."/>
            <person name="Arai W."/>
            <person name="Tsubouchi T."/>
            <person name="Morono Y."/>
            <person name="Uchiyama I."/>
            <person name="Ito T."/>
            <person name="Fujiyama A."/>
            <person name="Inagaki F."/>
            <person name="Takami H."/>
        </authorList>
    </citation>
    <scope>NUCLEOTIDE SEQUENCE</scope>
    <source>
        <strain evidence="2">Expedition CK06-06</strain>
    </source>
</reference>
<sequence>HLGSSSLVSNIVEGVIRLAIFFLYLGAINLLPDVRRVFAYHGAEHKVINAYEDKAPLEVAAVRKYSTAHTRCGTAFVFTVLILAIIVFALLGHPAMWLRILSRIVLIPVIAAIGYEITRLSVRYAGNYLVRVLLIPGLTLQRMTTRQPDDSQLEAAIYALNGVLEADNPRENGVLEPADLQESG</sequence>
<feature type="transmembrane region" description="Helical" evidence="1">
    <location>
        <begin position="14"/>
        <end position="31"/>
    </location>
</feature>
<gene>
    <name evidence="2" type="ORF">S12H4_56202</name>
</gene>
<dbReference type="PANTHER" id="PTHR42867:SF1">
    <property type="entry name" value="MEMBRANE PROTEIN-RELATED"/>
    <property type="match status" value="1"/>
</dbReference>
<dbReference type="EMBL" id="BARW01036156">
    <property type="protein sequence ID" value="GAJ24763.1"/>
    <property type="molecule type" value="Genomic_DNA"/>
</dbReference>